<accession>A0A6A0AUX0</accession>
<organism evidence="2 3">
    <name type="scientific">Streptomyces pacificus</name>
    <dbReference type="NCBI Taxonomy" id="2705029"/>
    <lineage>
        <taxon>Bacteria</taxon>
        <taxon>Bacillati</taxon>
        <taxon>Actinomycetota</taxon>
        <taxon>Actinomycetes</taxon>
        <taxon>Kitasatosporales</taxon>
        <taxon>Streptomycetaceae</taxon>
        <taxon>Streptomyces</taxon>
    </lineage>
</organism>
<feature type="domain" description="DUF397" evidence="1">
    <location>
        <begin position="32"/>
        <end position="49"/>
    </location>
</feature>
<feature type="domain" description="DUF397" evidence="1">
    <location>
        <begin position="13"/>
        <end position="31"/>
    </location>
</feature>
<dbReference type="Proteomes" id="UP000484988">
    <property type="component" value="Unassembled WGS sequence"/>
</dbReference>
<keyword evidence="3" id="KW-1185">Reference proteome</keyword>
<dbReference type="RefSeq" id="WP_173263670.1">
    <property type="nucleotide sequence ID" value="NZ_BLLG01000004.1"/>
</dbReference>
<evidence type="ECO:0000313" key="3">
    <source>
        <dbReference type="Proteomes" id="UP000484988"/>
    </source>
</evidence>
<comment type="caution">
    <text evidence="2">The sequence shown here is derived from an EMBL/GenBank/DDBJ whole genome shotgun (WGS) entry which is preliminary data.</text>
</comment>
<protein>
    <submittedName>
        <fullName evidence="2">DUF397 domain-containing protein</fullName>
    </submittedName>
</protein>
<dbReference type="AlphaFoldDB" id="A0A6A0AUX0"/>
<dbReference type="EMBL" id="BLLG01000004">
    <property type="protein sequence ID" value="GFH35714.1"/>
    <property type="molecule type" value="Genomic_DNA"/>
</dbReference>
<sequence>MNEKLPEPPLSALAWFKSSYSSGEGGQCVEVAWRKSSYSGAEGGECVEVAWRTSSYSGAEGGQCVEVAATPGTVHVRDSKQLGGPVLSVSPRAWAGLVELAADHSA</sequence>
<proteinExistence type="predicted"/>
<feature type="domain" description="DUF397" evidence="1">
    <location>
        <begin position="50"/>
        <end position="99"/>
    </location>
</feature>
<gene>
    <name evidence="2" type="ORF">SCWH03_19360</name>
</gene>
<reference evidence="2 3" key="1">
    <citation type="submission" date="2020-02" db="EMBL/GenBank/DDBJ databases">
        <title>Whole Genome Shotgun Sequence of Streptomyces sp. strain CWH03.</title>
        <authorList>
            <person name="Dohra H."/>
            <person name="Kodani S."/>
            <person name="Yamamura H."/>
        </authorList>
    </citation>
    <scope>NUCLEOTIDE SEQUENCE [LARGE SCALE GENOMIC DNA]</scope>
    <source>
        <strain evidence="2 3">CWH03</strain>
    </source>
</reference>
<dbReference type="InterPro" id="IPR007278">
    <property type="entry name" value="DUF397"/>
</dbReference>
<evidence type="ECO:0000259" key="1">
    <source>
        <dbReference type="Pfam" id="PF04149"/>
    </source>
</evidence>
<dbReference type="Pfam" id="PF04149">
    <property type="entry name" value="DUF397"/>
    <property type="match status" value="3"/>
</dbReference>
<name>A0A6A0AUX0_9ACTN</name>
<evidence type="ECO:0000313" key="2">
    <source>
        <dbReference type="EMBL" id="GFH35714.1"/>
    </source>
</evidence>